<feature type="region of interest" description="Disordered" evidence="1">
    <location>
        <begin position="202"/>
        <end position="243"/>
    </location>
</feature>
<dbReference type="RefSeq" id="WP_203979823.1">
    <property type="nucleotide sequence ID" value="NZ_BAAAKY010000014.1"/>
</dbReference>
<reference evidence="2" key="1">
    <citation type="submission" date="2021-01" db="EMBL/GenBank/DDBJ databases">
        <title>Whole genome shotgun sequence of Planotetraspora silvatica NBRC 100141.</title>
        <authorList>
            <person name="Komaki H."/>
            <person name="Tamura T."/>
        </authorList>
    </citation>
    <scope>NUCLEOTIDE SEQUENCE</scope>
    <source>
        <strain evidence="2">NBRC 100141</strain>
    </source>
</reference>
<organism evidence="2 3">
    <name type="scientific">Planotetraspora silvatica</name>
    <dbReference type="NCBI Taxonomy" id="234614"/>
    <lineage>
        <taxon>Bacteria</taxon>
        <taxon>Bacillati</taxon>
        <taxon>Actinomycetota</taxon>
        <taxon>Actinomycetes</taxon>
        <taxon>Streptosporangiales</taxon>
        <taxon>Streptosporangiaceae</taxon>
        <taxon>Planotetraspora</taxon>
    </lineage>
</organism>
<sequence>MPSGRKTRPESKAERQTAIASTALGIAEDTGQHQWVIHLKSFLAYLAAVQGDEERFRRLATDALSGTVPMQGALWVDWGQGMLDLGSGRVDAALTRLEALTQGPGWYHVSAMRCVPDLVEAAVRSGEPGRAHHAFARYERWARQPFTRALAERCRALLGSDADAEERYLAALEAGGPPFEHARTSLQYGEWLRRSRRRGPPPGICNSRWRPSSAWARGPGPTAPELSWKRPARRPRAPRPAGS</sequence>
<gene>
    <name evidence="2" type="ORF">Psi02_67500</name>
</gene>
<accession>A0A8J3UVM2</accession>
<protein>
    <submittedName>
        <fullName evidence="2">Uncharacterized protein</fullName>
    </submittedName>
</protein>
<comment type="caution">
    <text evidence="2">The sequence shown here is derived from an EMBL/GenBank/DDBJ whole genome shotgun (WGS) entry which is preliminary data.</text>
</comment>
<evidence type="ECO:0000313" key="2">
    <source>
        <dbReference type="EMBL" id="GII50326.1"/>
    </source>
</evidence>
<dbReference type="AlphaFoldDB" id="A0A8J3UVM2"/>
<dbReference type="Proteomes" id="UP000644610">
    <property type="component" value="Unassembled WGS sequence"/>
</dbReference>
<evidence type="ECO:0000256" key="1">
    <source>
        <dbReference type="SAM" id="MobiDB-lite"/>
    </source>
</evidence>
<dbReference type="EMBL" id="BOOQ01000050">
    <property type="protein sequence ID" value="GII50326.1"/>
    <property type="molecule type" value="Genomic_DNA"/>
</dbReference>
<keyword evidence="3" id="KW-1185">Reference proteome</keyword>
<name>A0A8J3UVM2_9ACTN</name>
<proteinExistence type="predicted"/>
<evidence type="ECO:0000313" key="3">
    <source>
        <dbReference type="Proteomes" id="UP000644610"/>
    </source>
</evidence>